<organism evidence="2 3">
    <name type="scientific">Prauserella halophila</name>
    <dbReference type="NCBI Taxonomy" id="185641"/>
    <lineage>
        <taxon>Bacteria</taxon>
        <taxon>Bacillati</taxon>
        <taxon>Actinomycetota</taxon>
        <taxon>Actinomycetes</taxon>
        <taxon>Pseudonocardiales</taxon>
        <taxon>Pseudonocardiaceae</taxon>
        <taxon>Prauserella</taxon>
    </lineage>
</organism>
<dbReference type="InterPro" id="IPR025326">
    <property type="entry name" value="DUF4232"/>
</dbReference>
<dbReference type="EMBL" id="BAAALN010000004">
    <property type="protein sequence ID" value="GAA1229759.1"/>
    <property type="molecule type" value="Genomic_DNA"/>
</dbReference>
<dbReference type="Proteomes" id="UP001500653">
    <property type="component" value="Unassembled WGS sequence"/>
</dbReference>
<evidence type="ECO:0000313" key="3">
    <source>
        <dbReference type="Proteomes" id="UP001500653"/>
    </source>
</evidence>
<keyword evidence="3" id="KW-1185">Reference proteome</keyword>
<reference evidence="3" key="1">
    <citation type="journal article" date="2019" name="Int. J. Syst. Evol. Microbiol.">
        <title>The Global Catalogue of Microorganisms (GCM) 10K type strain sequencing project: providing services to taxonomists for standard genome sequencing and annotation.</title>
        <authorList>
            <consortium name="The Broad Institute Genomics Platform"/>
            <consortium name="The Broad Institute Genome Sequencing Center for Infectious Disease"/>
            <person name="Wu L."/>
            <person name="Ma J."/>
        </authorList>
    </citation>
    <scope>NUCLEOTIDE SEQUENCE [LARGE SCALE GENOMIC DNA]</scope>
    <source>
        <strain evidence="3">JCM 13023</strain>
    </source>
</reference>
<accession>A0ABP4GTS1</accession>
<evidence type="ECO:0000313" key="2">
    <source>
        <dbReference type="EMBL" id="GAA1229759.1"/>
    </source>
</evidence>
<evidence type="ECO:0000259" key="1">
    <source>
        <dbReference type="Pfam" id="PF14016"/>
    </source>
</evidence>
<proteinExistence type="predicted"/>
<protein>
    <recommendedName>
        <fullName evidence="1">DUF4232 domain-containing protein</fullName>
    </recommendedName>
</protein>
<dbReference type="Pfam" id="PF14016">
    <property type="entry name" value="DUF4232"/>
    <property type="match status" value="1"/>
</dbReference>
<gene>
    <name evidence="2" type="ORF">GCM10009676_10480</name>
</gene>
<sequence>MRVAADGSEAAMGLRILHLEVTNCGGRPQGLSGYPRLRVLDENRTRMDVRVREGSAGIATVDGFDDPPRSVTLEPGGTARTGLMWRNTNTGTTAPGVGEYLEIAPSGTRPWQPVEQPAPDRNGLHIDLGTTGTLGVRAWYQDDGR</sequence>
<name>A0ABP4GTS1_9PSEU</name>
<comment type="caution">
    <text evidence="2">The sequence shown here is derived from an EMBL/GenBank/DDBJ whole genome shotgun (WGS) entry which is preliminary data.</text>
</comment>
<feature type="domain" description="DUF4232" evidence="1">
    <location>
        <begin position="2"/>
        <end position="139"/>
    </location>
</feature>